<evidence type="ECO:0000259" key="4">
    <source>
        <dbReference type="SMART" id="SM00903"/>
    </source>
</evidence>
<comment type="caution">
    <text evidence="5">The sequence shown here is derived from an EMBL/GenBank/DDBJ whole genome shotgun (WGS) entry which is preliminary data.</text>
</comment>
<gene>
    <name evidence="5" type="ORF">GH810_14790</name>
</gene>
<dbReference type="InterPro" id="IPR012349">
    <property type="entry name" value="Split_barrel_FMN-bd"/>
</dbReference>
<protein>
    <submittedName>
        <fullName evidence="5">Flavin reductase family protein</fullName>
    </submittedName>
</protein>
<dbReference type="PANTHER" id="PTHR43567">
    <property type="entry name" value="FLAVOREDOXIN-RELATED-RELATED"/>
    <property type="match status" value="1"/>
</dbReference>
<dbReference type="GO" id="GO:0016646">
    <property type="term" value="F:oxidoreductase activity, acting on the CH-NH group of donors, NAD or NADP as acceptor"/>
    <property type="evidence" value="ECO:0007669"/>
    <property type="project" value="UniProtKB-ARBA"/>
</dbReference>
<dbReference type="GO" id="GO:0010181">
    <property type="term" value="F:FMN binding"/>
    <property type="evidence" value="ECO:0007669"/>
    <property type="project" value="InterPro"/>
</dbReference>
<sequence>MKKSIGAKTFAMPSPVWVVGTYGENSVPNIMTAAWGGICCSVPPCVTVSLQKPRASYDNIMKRKAFTISIPSSKQAVEADYVGIVSGKNADKFAVTGLTPVKSELVDAPYVGEFPLILECRLVQTVELGIHTQFIGEIVDVKADSDVLDEKGIPTLQKVSPFVFSASDKGYYQMGDKLGEAFSIGMKFKVK</sequence>
<keyword evidence="2" id="KW-0285">Flavoprotein</keyword>
<keyword evidence="6" id="KW-1185">Reference proteome</keyword>
<evidence type="ECO:0000256" key="2">
    <source>
        <dbReference type="ARBA" id="ARBA00022630"/>
    </source>
</evidence>
<dbReference type="InterPro" id="IPR002563">
    <property type="entry name" value="Flavin_Rdtase-like_dom"/>
</dbReference>
<reference evidence="5" key="1">
    <citation type="submission" date="2019-10" db="EMBL/GenBank/DDBJ databases">
        <authorList>
            <person name="Ross D.E."/>
            <person name="Gulliver D."/>
        </authorList>
    </citation>
    <scope>NUCLEOTIDE SEQUENCE</scope>
    <source>
        <strain evidence="5">DER-2019</strain>
    </source>
</reference>
<dbReference type="Proteomes" id="UP000616595">
    <property type="component" value="Unassembled WGS sequence"/>
</dbReference>
<dbReference type="SUPFAM" id="SSF50475">
    <property type="entry name" value="FMN-binding split barrel"/>
    <property type="match status" value="1"/>
</dbReference>
<reference evidence="5" key="2">
    <citation type="submission" date="2020-10" db="EMBL/GenBank/DDBJ databases">
        <title>Comparative genomics of the Acetobacterium genus.</title>
        <authorList>
            <person name="Marshall C."/>
            <person name="May H."/>
            <person name="Norman S."/>
        </authorList>
    </citation>
    <scope>NUCLEOTIDE SEQUENCE</scope>
    <source>
        <strain evidence="5">DER-2019</strain>
    </source>
</reference>
<proteinExistence type="inferred from homology"/>
<dbReference type="RefSeq" id="WP_148568404.1">
    <property type="nucleotide sequence ID" value="NZ_RXYA01000017.1"/>
</dbReference>
<dbReference type="EMBL" id="WJBD01000020">
    <property type="protein sequence ID" value="MBC3889578.1"/>
    <property type="molecule type" value="Genomic_DNA"/>
</dbReference>
<comment type="cofactor">
    <cofactor evidence="1">
        <name>FMN</name>
        <dbReference type="ChEBI" id="CHEBI:58210"/>
    </cofactor>
</comment>
<dbReference type="SMART" id="SM00903">
    <property type="entry name" value="Flavin_Reduct"/>
    <property type="match status" value="1"/>
</dbReference>
<organism evidence="5 6">
    <name type="scientific">Acetobacterium paludosum</name>
    <dbReference type="NCBI Taxonomy" id="52693"/>
    <lineage>
        <taxon>Bacteria</taxon>
        <taxon>Bacillati</taxon>
        <taxon>Bacillota</taxon>
        <taxon>Clostridia</taxon>
        <taxon>Eubacteriales</taxon>
        <taxon>Eubacteriaceae</taxon>
        <taxon>Acetobacterium</taxon>
    </lineage>
</organism>
<evidence type="ECO:0000256" key="1">
    <source>
        <dbReference type="ARBA" id="ARBA00001917"/>
    </source>
</evidence>
<evidence type="ECO:0000313" key="6">
    <source>
        <dbReference type="Proteomes" id="UP000616595"/>
    </source>
</evidence>
<dbReference type="PANTHER" id="PTHR43567:SF1">
    <property type="entry name" value="FLAVOREDOXIN"/>
    <property type="match status" value="1"/>
</dbReference>
<dbReference type="Gene3D" id="2.30.110.10">
    <property type="entry name" value="Electron Transport, Fmn-binding Protein, Chain A"/>
    <property type="match status" value="1"/>
</dbReference>
<dbReference type="InterPro" id="IPR052174">
    <property type="entry name" value="Flavoredoxin"/>
</dbReference>
<dbReference type="Pfam" id="PF01613">
    <property type="entry name" value="Flavin_Reduct"/>
    <property type="match status" value="1"/>
</dbReference>
<evidence type="ECO:0000313" key="5">
    <source>
        <dbReference type="EMBL" id="MBC3889578.1"/>
    </source>
</evidence>
<dbReference type="AlphaFoldDB" id="A0A923KXN5"/>
<accession>A0A923KXN5</accession>
<feature type="domain" description="Flavin reductase like" evidence="4">
    <location>
        <begin position="12"/>
        <end position="164"/>
    </location>
</feature>
<name>A0A923KXN5_9FIRM</name>
<comment type="similarity">
    <text evidence="3">Belongs to the flavoredoxin family.</text>
</comment>
<evidence type="ECO:0000256" key="3">
    <source>
        <dbReference type="ARBA" id="ARBA00038054"/>
    </source>
</evidence>
<dbReference type="OrthoDB" id="9806228at2"/>